<evidence type="ECO:0000313" key="2">
    <source>
        <dbReference type="EMBL" id="CAG6608026.1"/>
    </source>
</evidence>
<keyword evidence="1" id="KW-0472">Membrane</keyword>
<name>A0A8D8LMF2_9HEMI</name>
<sequence>MDCLRACRICLMSRIFRFMIIKYFVFNVACVVLNCWKLPIDFQGALYLPRVTRDRVDCNISNVYSSDLRLNARDKRANYLMKIIKKSWKKIDYYPINIDRA</sequence>
<dbReference type="EMBL" id="HBUF01009911">
    <property type="protein sequence ID" value="CAG6608026.1"/>
    <property type="molecule type" value="Transcribed_RNA"/>
</dbReference>
<evidence type="ECO:0000256" key="1">
    <source>
        <dbReference type="SAM" id="Phobius"/>
    </source>
</evidence>
<organism evidence="2">
    <name type="scientific">Cacopsylla melanoneura</name>
    <dbReference type="NCBI Taxonomy" id="428564"/>
    <lineage>
        <taxon>Eukaryota</taxon>
        <taxon>Metazoa</taxon>
        <taxon>Ecdysozoa</taxon>
        <taxon>Arthropoda</taxon>
        <taxon>Hexapoda</taxon>
        <taxon>Insecta</taxon>
        <taxon>Pterygota</taxon>
        <taxon>Neoptera</taxon>
        <taxon>Paraneoptera</taxon>
        <taxon>Hemiptera</taxon>
        <taxon>Sternorrhyncha</taxon>
        <taxon>Psylloidea</taxon>
        <taxon>Psyllidae</taxon>
        <taxon>Psyllinae</taxon>
        <taxon>Cacopsylla</taxon>
    </lineage>
</organism>
<accession>A0A8D8LMF2</accession>
<reference evidence="2" key="1">
    <citation type="submission" date="2021-05" db="EMBL/GenBank/DDBJ databases">
        <authorList>
            <person name="Alioto T."/>
            <person name="Alioto T."/>
            <person name="Gomez Garrido J."/>
        </authorList>
    </citation>
    <scope>NUCLEOTIDE SEQUENCE</scope>
</reference>
<feature type="transmembrane region" description="Helical" evidence="1">
    <location>
        <begin position="20"/>
        <end position="40"/>
    </location>
</feature>
<proteinExistence type="predicted"/>
<keyword evidence="1" id="KW-0812">Transmembrane</keyword>
<protein>
    <submittedName>
        <fullName evidence="2">Uncharacterized protein</fullName>
    </submittedName>
</protein>
<keyword evidence="1" id="KW-1133">Transmembrane helix</keyword>
<dbReference type="AlphaFoldDB" id="A0A8D8LMF2"/>